<proteinExistence type="inferred from homology"/>
<sequence length="254" mass="28960">MIDIHNHVLVGVDDGPQSLDEAIALLKQASTQGIKGIVVTPHHLHPSYNNTFEMVLKGIDELNHIEEIAQLDLQIYPGQEIRITDKIFEEIEQQRIYGINKSRYLLIELPSNEVPHYTKKLLYEIQIKGFIPIIAHPERNKAIAQNINLLYELINHGALSQLTSSSLTGELGKNLQKLSIQMLEHNLVHFIASDAHHSEIRPFSLDALFNIPKLKKIETDIRMLLDNNEAMVKDKSVLKGRPIEFKKNKFFGLL</sequence>
<dbReference type="Pfam" id="PF19567">
    <property type="entry name" value="CpsB_CapC"/>
    <property type="match status" value="1"/>
</dbReference>
<evidence type="ECO:0000256" key="4">
    <source>
        <dbReference type="ARBA" id="ARBA00051722"/>
    </source>
</evidence>
<dbReference type="RefSeq" id="WP_103268360.1">
    <property type="nucleotide sequence ID" value="NZ_JAEKFX010000012.1"/>
</dbReference>
<dbReference type="EC" id="3.1.3.48" evidence="5"/>
<evidence type="ECO:0000313" key="6">
    <source>
        <dbReference type="EMBL" id="MCM5673266.1"/>
    </source>
</evidence>
<comment type="catalytic activity">
    <reaction evidence="4 5">
        <text>O-phospho-L-tyrosyl-[protein] + H2O = L-tyrosyl-[protein] + phosphate</text>
        <dbReference type="Rhea" id="RHEA:10684"/>
        <dbReference type="Rhea" id="RHEA-COMP:10136"/>
        <dbReference type="Rhea" id="RHEA-COMP:20101"/>
        <dbReference type="ChEBI" id="CHEBI:15377"/>
        <dbReference type="ChEBI" id="CHEBI:43474"/>
        <dbReference type="ChEBI" id="CHEBI:46858"/>
        <dbReference type="ChEBI" id="CHEBI:61978"/>
        <dbReference type="EC" id="3.1.3.48"/>
    </reaction>
</comment>
<dbReference type="SUPFAM" id="SSF89550">
    <property type="entry name" value="PHP domain-like"/>
    <property type="match status" value="1"/>
</dbReference>
<dbReference type="PIRSF" id="PIRSF016557">
    <property type="entry name" value="Caps_synth_CpsB"/>
    <property type="match status" value="1"/>
</dbReference>
<dbReference type="PANTHER" id="PTHR39181:SF1">
    <property type="entry name" value="TYROSINE-PROTEIN PHOSPHATASE YWQE"/>
    <property type="match status" value="1"/>
</dbReference>
<dbReference type="GO" id="GO:0004725">
    <property type="term" value="F:protein tyrosine phosphatase activity"/>
    <property type="evidence" value="ECO:0007669"/>
    <property type="project" value="UniProtKB-UniRule"/>
</dbReference>
<comment type="similarity">
    <text evidence="1 5">Belongs to the metallo-dependent hydrolases superfamily. CpsB/CapC family.</text>
</comment>
<evidence type="ECO:0000313" key="7">
    <source>
        <dbReference type="Proteomes" id="UP000665944"/>
    </source>
</evidence>
<dbReference type="PANTHER" id="PTHR39181">
    <property type="entry name" value="TYROSINE-PROTEIN PHOSPHATASE YWQE"/>
    <property type="match status" value="1"/>
</dbReference>
<accession>A0A8X8GQU4</accession>
<keyword evidence="2 5" id="KW-0378">Hydrolase</keyword>
<dbReference type="InterPro" id="IPR016667">
    <property type="entry name" value="Caps_polysacc_synth_CpsB/CapC"/>
</dbReference>
<dbReference type="Proteomes" id="UP000665944">
    <property type="component" value="Unassembled WGS sequence"/>
</dbReference>
<keyword evidence="7" id="KW-1185">Reference proteome</keyword>
<keyword evidence="3 5" id="KW-0904">Protein phosphatase</keyword>
<name>A0A8X8GQU4_STAHO</name>
<dbReference type="Gene3D" id="3.20.20.140">
    <property type="entry name" value="Metal-dependent hydrolases"/>
    <property type="match status" value="1"/>
</dbReference>
<evidence type="ECO:0000256" key="3">
    <source>
        <dbReference type="ARBA" id="ARBA00022912"/>
    </source>
</evidence>
<evidence type="ECO:0000256" key="2">
    <source>
        <dbReference type="ARBA" id="ARBA00022801"/>
    </source>
</evidence>
<organism evidence="6 7">
    <name type="scientific">Staphylococcus hominis</name>
    <dbReference type="NCBI Taxonomy" id="1290"/>
    <lineage>
        <taxon>Bacteria</taxon>
        <taxon>Bacillati</taxon>
        <taxon>Bacillota</taxon>
        <taxon>Bacilli</taxon>
        <taxon>Bacillales</taxon>
        <taxon>Staphylococcaceae</taxon>
        <taxon>Staphylococcus</taxon>
    </lineage>
</organism>
<gene>
    <name evidence="6" type="ORF">J7T32_011065</name>
</gene>
<dbReference type="GO" id="GO:0030145">
    <property type="term" value="F:manganese ion binding"/>
    <property type="evidence" value="ECO:0007669"/>
    <property type="project" value="UniProtKB-UniRule"/>
</dbReference>
<evidence type="ECO:0000256" key="5">
    <source>
        <dbReference type="PIRNR" id="PIRNR016557"/>
    </source>
</evidence>
<evidence type="ECO:0000256" key="1">
    <source>
        <dbReference type="ARBA" id="ARBA00005750"/>
    </source>
</evidence>
<protein>
    <recommendedName>
        <fullName evidence="5">Tyrosine-protein phosphatase</fullName>
        <ecNumber evidence="5">3.1.3.48</ecNumber>
    </recommendedName>
</protein>
<comment type="caution">
    <text evidence="6">The sequence shown here is derived from an EMBL/GenBank/DDBJ whole genome shotgun (WGS) entry which is preliminary data.</text>
</comment>
<dbReference type="EMBL" id="JAGHKT020000025">
    <property type="protein sequence ID" value="MCM5673266.1"/>
    <property type="molecule type" value="Genomic_DNA"/>
</dbReference>
<reference evidence="6 7" key="1">
    <citation type="submission" date="2022-06" db="EMBL/GenBank/DDBJ databases">
        <title>Staphylococcus hominis ShoR14 genome sequence.</title>
        <authorList>
            <person name="Yeo C.C."/>
            <person name="Chew C.H."/>
            <person name="Che Hamzah A.M."/>
            <person name="Al-Trad E.I."/>
        </authorList>
    </citation>
    <scope>NUCLEOTIDE SEQUENCE [LARGE SCALE GENOMIC DNA]</scope>
    <source>
        <strain evidence="6 7">ShoR14</strain>
    </source>
</reference>
<dbReference type="InterPro" id="IPR016195">
    <property type="entry name" value="Pol/histidinol_Pase-like"/>
</dbReference>
<dbReference type="AlphaFoldDB" id="A0A8X8GQU4"/>